<dbReference type="SMART" id="SM01411">
    <property type="entry name" value="Ephrin_rec_like"/>
    <property type="match status" value="4"/>
</dbReference>
<evidence type="ECO:0000256" key="9">
    <source>
        <dbReference type="ARBA" id="ARBA00023180"/>
    </source>
</evidence>
<evidence type="ECO:0000256" key="1">
    <source>
        <dbReference type="ARBA" id="ARBA00004251"/>
    </source>
</evidence>
<keyword evidence="3" id="KW-1003">Cell membrane</keyword>
<dbReference type="PROSITE" id="PS51914">
    <property type="entry name" value="MRH"/>
    <property type="match status" value="1"/>
</dbReference>
<dbReference type="Pfam" id="PF23032">
    <property type="entry name" value="GBD_ELAPOR1-like_3rd"/>
    <property type="match status" value="1"/>
</dbReference>
<dbReference type="Proteomes" id="UP001230051">
    <property type="component" value="Unassembled WGS sequence"/>
</dbReference>
<comment type="caution">
    <text evidence="14">The sequence shown here is derived from an EMBL/GenBank/DDBJ whole genome shotgun (WGS) entry which is preliminary data.</text>
</comment>
<dbReference type="GO" id="GO:0005770">
    <property type="term" value="C:late endosome"/>
    <property type="evidence" value="ECO:0007669"/>
    <property type="project" value="TreeGrafter"/>
</dbReference>
<dbReference type="GO" id="GO:0005764">
    <property type="term" value="C:lysosome"/>
    <property type="evidence" value="ECO:0007669"/>
    <property type="project" value="TreeGrafter"/>
</dbReference>
<evidence type="ECO:0000313" key="15">
    <source>
        <dbReference type="Proteomes" id="UP001230051"/>
    </source>
</evidence>
<keyword evidence="6 11" id="KW-1133">Transmembrane helix</keyword>
<evidence type="ECO:0000256" key="2">
    <source>
        <dbReference type="ARBA" id="ARBA00007627"/>
    </source>
</evidence>
<keyword evidence="5 12" id="KW-0732">Signal</keyword>
<dbReference type="GO" id="GO:0005802">
    <property type="term" value="C:trans-Golgi network"/>
    <property type="evidence" value="ECO:0007669"/>
    <property type="project" value="TreeGrafter"/>
</dbReference>
<evidence type="ECO:0000256" key="11">
    <source>
        <dbReference type="SAM" id="Phobius"/>
    </source>
</evidence>
<dbReference type="PANTHER" id="PTHR22727:SF13">
    <property type="entry name" value="ENDOSOME_LYSOSOME-ASSOCIATED APOPTOSIS AND AUTOPHAGY REGULATOR 1"/>
    <property type="match status" value="1"/>
</dbReference>
<dbReference type="Gene3D" id="2.10.50.10">
    <property type="entry name" value="Tumor Necrosis Factor Receptor, subunit A, domain 2"/>
    <property type="match status" value="1"/>
</dbReference>
<dbReference type="Pfam" id="PF23031">
    <property type="entry name" value="GBD_ELAPOR1"/>
    <property type="match status" value="1"/>
</dbReference>
<dbReference type="EMBL" id="JAGXEW010000045">
    <property type="protein sequence ID" value="KAK1152688.1"/>
    <property type="molecule type" value="Genomic_DNA"/>
</dbReference>
<comment type="subcellular location">
    <subcellularLocation>
        <location evidence="1">Cell membrane</location>
        <topology evidence="1">Single-pass type I membrane protein</topology>
    </subcellularLocation>
</comment>
<dbReference type="AlphaFoldDB" id="A0AAD8FR87"/>
<dbReference type="GO" id="GO:0070062">
    <property type="term" value="C:extracellular exosome"/>
    <property type="evidence" value="ECO:0007669"/>
    <property type="project" value="TreeGrafter"/>
</dbReference>
<organism evidence="14 15">
    <name type="scientific">Acipenser oxyrinchus oxyrinchus</name>
    <dbReference type="NCBI Taxonomy" id="40147"/>
    <lineage>
        <taxon>Eukaryota</taxon>
        <taxon>Metazoa</taxon>
        <taxon>Chordata</taxon>
        <taxon>Craniata</taxon>
        <taxon>Vertebrata</taxon>
        <taxon>Euteleostomi</taxon>
        <taxon>Actinopterygii</taxon>
        <taxon>Chondrostei</taxon>
        <taxon>Acipenseriformes</taxon>
        <taxon>Acipenseridae</taxon>
        <taxon>Acipenser</taxon>
    </lineage>
</organism>
<feature type="region of interest" description="Disordered" evidence="10">
    <location>
        <begin position="968"/>
        <end position="988"/>
    </location>
</feature>
<proteinExistence type="inferred from homology"/>
<feature type="domain" description="MRH" evidence="13">
    <location>
        <begin position="644"/>
        <end position="833"/>
    </location>
</feature>
<keyword evidence="8" id="KW-1015">Disulfide bond</keyword>
<evidence type="ECO:0000256" key="5">
    <source>
        <dbReference type="ARBA" id="ARBA00022729"/>
    </source>
</evidence>
<dbReference type="SUPFAM" id="SSF57184">
    <property type="entry name" value="Growth factor receptor domain"/>
    <property type="match status" value="1"/>
</dbReference>
<dbReference type="InterPro" id="IPR056610">
    <property type="entry name" value="Elapor1/2_TNFR-like"/>
</dbReference>
<dbReference type="SUPFAM" id="SSF50911">
    <property type="entry name" value="Mannose 6-phosphate receptor domain"/>
    <property type="match status" value="1"/>
</dbReference>
<evidence type="ECO:0000256" key="10">
    <source>
        <dbReference type="SAM" id="MobiDB-lite"/>
    </source>
</evidence>
<evidence type="ECO:0000256" key="3">
    <source>
        <dbReference type="ARBA" id="ARBA00022475"/>
    </source>
</evidence>
<dbReference type="InterPro" id="IPR056608">
    <property type="entry name" value="Elapor1/2_GBD"/>
</dbReference>
<evidence type="ECO:0000256" key="6">
    <source>
        <dbReference type="ARBA" id="ARBA00022989"/>
    </source>
</evidence>
<dbReference type="InterPro" id="IPR009011">
    <property type="entry name" value="Man6P_isomerase_rcpt-bd_dom_sf"/>
</dbReference>
<dbReference type="PANTHER" id="PTHR22727">
    <property type="entry name" value="PROTEIN CBG13728"/>
    <property type="match status" value="1"/>
</dbReference>
<keyword evidence="4 11" id="KW-0812">Transmembrane</keyword>
<dbReference type="InterPro" id="IPR056606">
    <property type="entry name" value="Elapor1/2_C"/>
</dbReference>
<gene>
    <name evidence="14" type="ORF">AOXY_G30791</name>
</gene>
<evidence type="ECO:0000256" key="4">
    <source>
        <dbReference type="ARBA" id="ARBA00022692"/>
    </source>
</evidence>
<dbReference type="InterPro" id="IPR009030">
    <property type="entry name" value="Growth_fac_rcpt_cys_sf"/>
</dbReference>
<evidence type="ECO:0000313" key="14">
    <source>
        <dbReference type="EMBL" id="KAK1152688.1"/>
    </source>
</evidence>
<dbReference type="Pfam" id="PF23087">
    <property type="entry name" value="MRH_ELAPOR1_9th"/>
    <property type="match status" value="1"/>
</dbReference>
<feature type="signal peptide" evidence="12">
    <location>
        <begin position="1"/>
        <end position="33"/>
    </location>
</feature>
<keyword evidence="9" id="KW-0325">Glycoprotein</keyword>
<keyword evidence="15" id="KW-1185">Reference proteome</keyword>
<evidence type="ECO:0000259" key="13">
    <source>
        <dbReference type="PROSITE" id="PS51914"/>
    </source>
</evidence>
<dbReference type="InterPro" id="IPR039181">
    <property type="entry name" value="Elapor1/2"/>
</dbReference>
<keyword evidence="7 11" id="KW-0472">Membrane</keyword>
<evidence type="ECO:0000256" key="7">
    <source>
        <dbReference type="ARBA" id="ARBA00023136"/>
    </source>
</evidence>
<dbReference type="GO" id="GO:0000045">
    <property type="term" value="P:autophagosome assembly"/>
    <property type="evidence" value="ECO:0007669"/>
    <property type="project" value="TreeGrafter"/>
</dbReference>
<feature type="chain" id="PRO_5042221439" evidence="12">
    <location>
        <begin position="34"/>
        <end position="988"/>
    </location>
</feature>
<dbReference type="GO" id="GO:0005886">
    <property type="term" value="C:plasma membrane"/>
    <property type="evidence" value="ECO:0007669"/>
    <property type="project" value="UniProtKB-SubCell"/>
</dbReference>
<feature type="transmembrane region" description="Helical" evidence="11">
    <location>
        <begin position="882"/>
        <end position="906"/>
    </location>
</feature>
<reference evidence="14" key="1">
    <citation type="submission" date="2022-02" db="EMBL/GenBank/DDBJ databases">
        <title>Atlantic sturgeon de novo genome assembly.</title>
        <authorList>
            <person name="Stock M."/>
            <person name="Klopp C."/>
            <person name="Guiguen Y."/>
            <person name="Cabau C."/>
            <person name="Parinello H."/>
            <person name="Santidrian Yebra-Pimentel E."/>
            <person name="Kuhl H."/>
            <person name="Dirks R.P."/>
            <person name="Guessner J."/>
            <person name="Wuertz S."/>
            <person name="Du K."/>
            <person name="Schartl M."/>
        </authorList>
    </citation>
    <scope>NUCLEOTIDE SEQUENCE</scope>
    <source>
        <strain evidence="14">STURGEONOMICS-FGT-2020</strain>
        <tissue evidence="14">Whole blood</tissue>
    </source>
</reference>
<protein>
    <submittedName>
        <fullName evidence="14">UPF0577 protein KIAA1324-like isoform X1</fullName>
    </submittedName>
</protein>
<dbReference type="Pfam" id="PF23089">
    <property type="entry name" value="ELAPOR1_C"/>
    <property type="match status" value="1"/>
</dbReference>
<comment type="similarity">
    <text evidence="2">Belongs to the ELAPOR family.</text>
</comment>
<dbReference type="GO" id="GO:0044090">
    <property type="term" value="P:positive regulation of vacuole organization"/>
    <property type="evidence" value="ECO:0007669"/>
    <property type="project" value="TreeGrafter"/>
</dbReference>
<sequence length="988" mass="109155">MEPKKGRAFQSSVSFSVTRFFIMACMIVSEVTGQEKQLPICTESDYHYQYTECDSVGSRWRVAVPHTPGICTGLPDPVRGTECSFSCKAGQFLEMKTQSCKECVEGTYSLGTGVRIDQWDTLPPGFSNTASDPNGEYTDDMANCSNSIWKPQGDYIASNTDECTSTLMYAVNLKQSGAISFSYFHPDSSIFFEFFVQNDQCQSTAGQSRWMKSTDNEWTSHYLQLGRGNNVLYWRTTGFSMDSSDPKPVLVKNIIITGVAYTSECFPCRPGTYTSKRGSSVCNPCPKNTYSNKGATVCQQCDQDKYSDTGSGACQQRSPCTQQDYFYTHTPCDANGQTQLMYKWIEPKICSEDLKGAVKLPASGAKVACPPCNPGFFQTNSSTCEPCPYGSYSNGTECDKCPAGTEPILGFEYKWWNQMPANMKSLVSGEHSDFEGQVAWEAAGEYIYTPAVSANDYMMLVMTLSGFRLPQHVATDSENTELARVTFVFETKCTTDCQFYFLVAENERMNTLVEQWSRSKEKQSYSYVVNSNSTVIFTWAFQRAAGFSNESRYNTDVAKIYSINVTNAINGVASSCRHCALGSSKTASSCVPCPSGHYIEKDSSACRQCPPNTFLSREQPYGEEACVPCGPKTRSNAMHSACFSDCKFAFPDGERTLQYDLSHLPTRTTFTSGPSFTPKGLQYFHQFSVSLCGNEGKKLASCVDNVTNARTVSSYACQSTIIPSDVRGVKTVVSSQPVSLADWLIGVTTETVLDNITSPADLFPTKSRIPDVIFFYRSSEATQSCKNGRVTTIRMRCDTAGSAVLSVPSKCQEGTCDGCAFHFLWETADACPLCSENDYHKIVSACIQGIQKTTYVWREPRLCTRGAALPEQTVNACKTLDFWLKLGLSTGIIAALLLVTVSCYFWKKTQTLEYKYSKLVMDSSLKDCELPAADSCAIMEGEDGEDDLIFLTKKSIFGKIKSFTTKRTSDGFDSVPLKSSSEHNDVEL</sequence>
<name>A0AAD8FR87_ACIOX</name>
<evidence type="ECO:0000256" key="12">
    <source>
        <dbReference type="SAM" id="SignalP"/>
    </source>
</evidence>
<dbReference type="InterPro" id="IPR044865">
    <property type="entry name" value="MRH_dom"/>
</dbReference>
<dbReference type="InterPro" id="IPR056607">
    <property type="entry name" value="Elapor1/2_MRH"/>
</dbReference>
<dbReference type="InterPro" id="IPR056609">
    <property type="entry name" value="Elapor1-like_3rd"/>
</dbReference>
<accession>A0AAD8FR87</accession>
<dbReference type="Pfam" id="PF23091">
    <property type="entry name" value="TNFR_ELAPOR1_6th"/>
    <property type="match status" value="1"/>
</dbReference>
<evidence type="ECO:0000256" key="8">
    <source>
        <dbReference type="ARBA" id="ARBA00023157"/>
    </source>
</evidence>